<evidence type="ECO:0000256" key="8">
    <source>
        <dbReference type="ARBA" id="ARBA00022833"/>
    </source>
</evidence>
<evidence type="ECO:0000256" key="7">
    <source>
        <dbReference type="ARBA" id="ARBA00022741"/>
    </source>
</evidence>
<feature type="region of interest" description="Disordered" evidence="12">
    <location>
        <begin position="374"/>
        <end position="651"/>
    </location>
</feature>
<dbReference type="SMART" id="SM00382">
    <property type="entry name" value="AAA"/>
    <property type="match status" value="1"/>
</dbReference>
<keyword evidence="9" id="KW-0067">ATP-binding</keyword>
<dbReference type="GO" id="GO:0003887">
    <property type="term" value="F:DNA-directed DNA polymerase activity"/>
    <property type="evidence" value="ECO:0007669"/>
    <property type="project" value="UniProtKB-EC"/>
</dbReference>
<feature type="compositionally biased region" description="Basic and acidic residues" evidence="12">
    <location>
        <begin position="481"/>
        <end position="499"/>
    </location>
</feature>
<keyword evidence="5" id="KW-0235">DNA replication</keyword>
<feature type="region of interest" description="Disordered" evidence="12">
    <location>
        <begin position="682"/>
        <end position="707"/>
    </location>
</feature>
<keyword evidence="6" id="KW-0479">Metal-binding</keyword>
<dbReference type="InterPro" id="IPR008921">
    <property type="entry name" value="DNA_pol3_clamp-load_cplx_C"/>
</dbReference>
<dbReference type="InterPro" id="IPR021029">
    <property type="entry name" value="DNA_pol_III_tau_dom-5"/>
</dbReference>
<dbReference type="Pfam" id="PF12169">
    <property type="entry name" value="DNA_pol3_gamma3"/>
    <property type="match status" value="1"/>
</dbReference>
<dbReference type="InterPro" id="IPR045085">
    <property type="entry name" value="HLD_clamp_pol_III_gamma_tau"/>
</dbReference>
<keyword evidence="10" id="KW-0239">DNA-directed DNA polymerase</keyword>
<dbReference type="PANTHER" id="PTHR11669:SF0">
    <property type="entry name" value="PROTEIN STICHEL-LIKE 2"/>
    <property type="match status" value="1"/>
</dbReference>
<dbReference type="InterPro" id="IPR050238">
    <property type="entry name" value="DNA_Rep/Repair_Clamp_Loader"/>
</dbReference>
<evidence type="ECO:0000256" key="6">
    <source>
        <dbReference type="ARBA" id="ARBA00022723"/>
    </source>
</evidence>
<dbReference type="Gene3D" id="3.40.50.300">
    <property type="entry name" value="P-loop containing nucleotide triphosphate hydrolases"/>
    <property type="match status" value="1"/>
</dbReference>
<keyword evidence="8" id="KW-0862">Zinc</keyword>
<dbReference type="Gene3D" id="3.30.300.150">
    <property type="entry name" value="DNA polymerase III, tau subunit, domain V"/>
    <property type="match status" value="1"/>
</dbReference>
<dbReference type="Proteomes" id="UP000649232">
    <property type="component" value="Unassembled WGS sequence"/>
</dbReference>
<comment type="catalytic activity">
    <reaction evidence="11">
        <text>DNA(n) + a 2'-deoxyribonucleoside 5'-triphosphate = DNA(n+1) + diphosphate</text>
        <dbReference type="Rhea" id="RHEA:22508"/>
        <dbReference type="Rhea" id="RHEA-COMP:17339"/>
        <dbReference type="Rhea" id="RHEA-COMP:17340"/>
        <dbReference type="ChEBI" id="CHEBI:33019"/>
        <dbReference type="ChEBI" id="CHEBI:61560"/>
        <dbReference type="ChEBI" id="CHEBI:173112"/>
        <dbReference type="EC" id="2.7.7.7"/>
    </reaction>
</comment>
<keyword evidence="3 14" id="KW-0808">Transferase</keyword>
<dbReference type="InterPro" id="IPR027417">
    <property type="entry name" value="P-loop_NTPase"/>
</dbReference>
<evidence type="ECO:0000256" key="11">
    <source>
        <dbReference type="ARBA" id="ARBA00049244"/>
    </source>
</evidence>
<dbReference type="SUPFAM" id="SSF48019">
    <property type="entry name" value="post-AAA+ oligomerization domain-like"/>
    <property type="match status" value="1"/>
</dbReference>
<evidence type="ECO:0000256" key="5">
    <source>
        <dbReference type="ARBA" id="ARBA00022705"/>
    </source>
</evidence>
<evidence type="ECO:0000256" key="2">
    <source>
        <dbReference type="ARBA" id="ARBA00012417"/>
    </source>
</evidence>
<feature type="compositionally biased region" description="Polar residues" evidence="12">
    <location>
        <begin position="682"/>
        <end position="692"/>
    </location>
</feature>
<dbReference type="NCBIfam" id="TIGR02397">
    <property type="entry name" value="dnaX_nterm"/>
    <property type="match status" value="1"/>
</dbReference>
<protein>
    <recommendedName>
        <fullName evidence="2">DNA-directed DNA polymerase</fullName>
        <ecNumber evidence="2">2.7.7.7</ecNumber>
    </recommendedName>
</protein>
<dbReference type="CDD" id="cd00009">
    <property type="entry name" value="AAA"/>
    <property type="match status" value="1"/>
</dbReference>
<comment type="caution">
    <text evidence="14">The sequence shown here is derived from an EMBL/GenBank/DDBJ whole genome shotgun (WGS) entry which is preliminary data.</text>
</comment>
<evidence type="ECO:0000259" key="13">
    <source>
        <dbReference type="SMART" id="SM00382"/>
    </source>
</evidence>
<dbReference type="CDD" id="cd18137">
    <property type="entry name" value="HLD_clamp_pol_III_gamma_tau"/>
    <property type="match status" value="1"/>
</dbReference>
<keyword evidence="4 14" id="KW-0548">Nucleotidyltransferase</keyword>
<accession>A0ABS0WJV6</accession>
<feature type="compositionally biased region" description="Low complexity" evidence="12">
    <location>
        <begin position="435"/>
        <end position="463"/>
    </location>
</feature>
<feature type="compositionally biased region" description="Polar residues" evidence="12">
    <location>
        <begin position="632"/>
        <end position="641"/>
    </location>
</feature>
<feature type="domain" description="AAA+ ATPase" evidence="13">
    <location>
        <begin position="37"/>
        <end position="178"/>
    </location>
</feature>
<dbReference type="Pfam" id="PF13177">
    <property type="entry name" value="DNA_pol3_delta2"/>
    <property type="match status" value="1"/>
</dbReference>
<name>A0ABS0WJV6_9ALTE</name>
<dbReference type="EMBL" id="JAEILT010000046">
    <property type="protein sequence ID" value="MBJ2138728.1"/>
    <property type="molecule type" value="Genomic_DNA"/>
</dbReference>
<dbReference type="Pfam" id="PF12170">
    <property type="entry name" value="DNA_pol3_tau_5"/>
    <property type="match status" value="1"/>
</dbReference>
<dbReference type="SUPFAM" id="SSF52540">
    <property type="entry name" value="P-loop containing nucleoside triphosphate hydrolases"/>
    <property type="match status" value="1"/>
</dbReference>
<feature type="compositionally biased region" description="Polar residues" evidence="12">
    <location>
        <begin position="545"/>
        <end position="572"/>
    </location>
</feature>
<dbReference type="Gene3D" id="1.10.8.60">
    <property type="match status" value="1"/>
</dbReference>
<dbReference type="InterPro" id="IPR012763">
    <property type="entry name" value="DNA_pol_III_sug/sutau_N"/>
</dbReference>
<feature type="compositionally biased region" description="Low complexity" evidence="12">
    <location>
        <begin position="374"/>
        <end position="408"/>
    </location>
</feature>
<evidence type="ECO:0000256" key="9">
    <source>
        <dbReference type="ARBA" id="ARBA00022840"/>
    </source>
</evidence>
<evidence type="ECO:0000256" key="10">
    <source>
        <dbReference type="ARBA" id="ARBA00022932"/>
    </source>
</evidence>
<evidence type="ECO:0000256" key="1">
    <source>
        <dbReference type="ARBA" id="ARBA00006360"/>
    </source>
</evidence>
<dbReference type="Pfam" id="PF22608">
    <property type="entry name" value="DNAX_ATPase_lid"/>
    <property type="match status" value="1"/>
</dbReference>
<dbReference type="RefSeq" id="WP_198825960.1">
    <property type="nucleotide sequence ID" value="NZ_JAEILT010000046.1"/>
</dbReference>
<evidence type="ECO:0000313" key="14">
    <source>
        <dbReference type="EMBL" id="MBJ2138728.1"/>
    </source>
</evidence>
<dbReference type="InterPro" id="IPR022754">
    <property type="entry name" value="DNA_pol_III_gamma-3"/>
</dbReference>
<proteinExistence type="inferred from homology"/>
<feature type="compositionally biased region" description="Low complexity" evidence="12">
    <location>
        <begin position="521"/>
        <end position="532"/>
    </location>
</feature>
<evidence type="ECO:0000256" key="12">
    <source>
        <dbReference type="SAM" id="MobiDB-lite"/>
    </source>
</evidence>
<sequence length="901" mass="98719">MSYQVLARKWRPNNFSELVGQEHVVAAISNALDNDRLHHAYLFTGTRGVGKTTIARIFSKSLNCELGMGSKPCGQCSTCVEIEQGNFVDLLEIDAASRTKVEDTRELLDNVQYRPTRGRYKVYLIDEVHMLSKHSFNALLKTLEEPPPHVKFLLATTDPQKLPITILSRCLQFNLKALSRAQIAQQLKHVFNQEQLENEPEALAQLARAAQGSMRDALSLSDQAIAQGNGNVSLSIVTDMLGLMDKTQVLKLLNALLNKQNDLVFELVELMSEQAVDYSQVLNELMSLLHQVALTQFVPDACKLETISARAIYQLAKNAVPEHIQLLYQITLQGKRDMPFAADARTGLEMTLLRMLAFSPVQSNTSIEELVAMTPSPSAQPAPVQQKQPAPEQQAQSESSETAQIASTVTLDAVPEKTEQEPQVAEITPEAASSQLTAAPLTQTATARTQTAAAPQAQAAAQPSSIKQSDVKPPHQTPTGETRETRDEPRDTASPDAGREQNLPADEASAQQFDDDEYYSAQMQDMEAQQADILQEAAHFIQPEYAQQTSDAPGEHSQAQNASKPQSQTTESLLALRRKLTQAATDEEENAPSVKKSEGGYDTSQFLPGGSGPGVEPMAGAVPRKQSPPEQPTTTGVQNAPQPAGHDTPSIDDALTQEELNQDLPRENVAVVNSEYENTQNAFEPSLNNTANAEEAPPWASDDAYNGNAAQDDIARGETTLDAVTAPVDEQENFSNNEQAIENTVFDPTAHLAQDLECEVNYDVPAFLESGEKVTIAPQLDKWSALITQMQVAALTKQLALHSEFTREGDKVILNLVQSKEHLNTESAKEQLQYALSEVLQQDIKLEVHVGDAINTPFALQQSINRVRLEHAKQVVETNEAIGMFKDMFNAQVLTDSIKAR</sequence>
<keyword evidence="7" id="KW-0547">Nucleotide-binding</keyword>
<evidence type="ECO:0000313" key="15">
    <source>
        <dbReference type="Proteomes" id="UP000649232"/>
    </source>
</evidence>
<dbReference type="EC" id="2.7.7.7" evidence="2"/>
<dbReference type="NCBIfam" id="NF004046">
    <property type="entry name" value="PRK05563.1"/>
    <property type="match status" value="1"/>
</dbReference>
<dbReference type="InterPro" id="IPR003593">
    <property type="entry name" value="AAA+_ATPase"/>
</dbReference>
<evidence type="ECO:0000256" key="3">
    <source>
        <dbReference type="ARBA" id="ARBA00022679"/>
    </source>
</evidence>
<dbReference type="NCBIfam" id="NF005942">
    <property type="entry name" value="PRK07994.1"/>
    <property type="match status" value="1"/>
</dbReference>
<dbReference type="PANTHER" id="PTHR11669">
    <property type="entry name" value="REPLICATION FACTOR C / DNA POLYMERASE III GAMMA-TAU SUBUNIT"/>
    <property type="match status" value="1"/>
</dbReference>
<gene>
    <name evidence="14" type="primary">dnaX</name>
    <name evidence="14" type="ORF">JEU11_19955</name>
</gene>
<reference evidence="14 15" key="1">
    <citation type="submission" date="2020-12" db="EMBL/GenBank/DDBJ databases">
        <title>Draft genome sequences of nine environmental bacterial isolates colonizing plastic.</title>
        <authorList>
            <person name="Borre I."/>
            <person name="Sonnenschein E.C."/>
        </authorList>
    </citation>
    <scope>NUCLEOTIDE SEQUENCE [LARGE SCALE GENOMIC DNA]</scope>
    <source>
        <strain evidence="14 15">IB30</strain>
    </source>
</reference>
<dbReference type="Gene3D" id="1.20.272.10">
    <property type="match status" value="1"/>
</dbReference>
<organism evidence="14 15">
    <name type="scientific">Paraglaciecola chathamensis</name>
    <dbReference type="NCBI Taxonomy" id="368405"/>
    <lineage>
        <taxon>Bacteria</taxon>
        <taxon>Pseudomonadati</taxon>
        <taxon>Pseudomonadota</taxon>
        <taxon>Gammaproteobacteria</taxon>
        <taxon>Alteromonadales</taxon>
        <taxon>Alteromonadaceae</taxon>
        <taxon>Paraglaciecola</taxon>
    </lineage>
</organism>
<dbReference type="InterPro" id="IPR038249">
    <property type="entry name" value="PolIII_tau_V_sf"/>
</dbReference>
<evidence type="ECO:0000256" key="4">
    <source>
        <dbReference type="ARBA" id="ARBA00022695"/>
    </source>
</evidence>
<comment type="similarity">
    <text evidence="1">Belongs to the DnaX/STICHEL family.</text>
</comment>